<dbReference type="InterPro" id="IPR042098">
    <property type="entry name" value="TauD-like_sf"/>
</dbReference>
<evidence type="ECO:0000256" key="1">
    <source>
        <dbReference type="ARBA" id="ARBA00023002"/>
    </source>
</evidence>
<dbReference type="GO" id="GO:0016491">
    <property type="term" value="F:oxidoreductase activity"/>
    <property type="evidence" value="ECO:0007669"/>
    <property type="project" value="UniProtKB-KW"/>
</dbReference>
<accession>A0A8K0CNE9</accession>
<gene>
    <name evidence="3" type="ORF">ILUMI_18530</name>
</gene>
<dbReference type="Gene3D" id="3.60.130.10">
    <property type="entry name" value="Clavaminate synthase-like"/>
    <property type="match status" value="1"/>
</dbReference>
<dbReference type="PANTHER" id="PTHR10696:SF33">
    <property type="entry name" value="GAMMA-BUTYROBETAINE DIOXYGENASE"/>
    <property type="match status" value="1"/>
</dbReference>
<dbReference type="SUPFAM" id="SSF51197">
    <property type="entry name" value="Clavaminate synthase-like"/>
    <property type="match status" value="1"/>
</dbReference>
<feature type="non-terminal residue" evidence="3">
    <location>
        <position position="1"/>
    </location>
</feature>
<feature type="domain" description="TauD/TfdA-like" evidence="2">
    <location>
        <begin position="11"/>
        <end position="101"/>
    </location>
</feature>
<dbReference type="InterPro" id="IPR003819">
    <property type="entry name" value="TauD/TfdA-like"/>
</dbReference>
<evidence type="ECO:0000259" key="2">
    <source>
        <dbReference type="Pfam" id="PF02668"/>
    </source>
</evidence>
<keyword evidence="1" id="KW-0560">Oxidoreductase</keyword>
<comment type="caution">
    <text evidence="3">The sequence shown here is derived from an EMBL/GenBank/DDBJ whole genome shotgun (WGS) entry which is preliminary data.</text>
</comment>
<dbReference type="Proteomes" id="UP000801492">
    <property type="component" value="Unassembled WGS sequence"/>
</dbReference>
<keyword evidence="4" id="KW-1185">Reference proteome</keyword>
<name>A0A8K0CNE9_IGNLU</name>
<dbReference type="PANTHER" id="PTHR10696">
    <property type="entry name" value="GAMMA-BUTYROBETAINE HYDROXYLASE-RELATED"/>
    <property type="match status" value="1"/>
</dbReference>
<dbReference type="EMBL" id="VTPC01082467">
    <property type="protein sequence ID" value="KAF2887643.1"/>
    <property type="molecule type" value="Genomic_DNA"/>
</dbReference>
<dbReference type="GO" id="GO:0045329">
    <property type="term" value="P:carnitine biosynthetic process"/>
    <property type="evidence" value="ECO:0007669"/>
    <property type="project" value="TreeGrafter"/>
</dbReference>
<evidence type="ECO:0000313" key="4">
    <source>
        <dbReference type="Proteomes" id="UP000801492"/>
    </source>
</evidence>
<dbReference type="GO" id="GO:0005739">
    <property type="term" value="C:mitochondrion"/>
    <property type="evidence" value="ECO:0007669"/>
    <property type="project" value="TreeGrafter"/>
</dbReference>
<organism evidence="3 4">
    <name type="scientific">Ignelater luminosus</name>
    <name type="common">Cucubano</name>
    <name type="synonym">Pyrophorus luminosus</name>
    <dbReference type="NCBI Taxonomy" id="2038154"/>
    <lineage>
        <taxon>Eukaryota</taxon>
        <taxon>Metazoa</taxon>
        <taxon>Ecdysozoa</taxon>
        <taxon>Arthropoda</taxon>
        <taxon>Hexapoda</taxon>
        <taxon>Insecta</taxon>
        <taxon>Pterygota</taxon>
        <taxon>Neoptera</taxon>
        <taxon>Endopterygota</taxon>
        <taxon>Coleoptera</taxon>
        <taxon>Polyphaga</taxon>
        <taxon>Elateriformia</taxon>
        <taxon>Elateroidea</taxon>
        <taxon>Elateridae</taxon>
        <taxon>Agrypninae</taxon>
        <taxon>Pyrophorini</taxon>
        <taxon>Ignelater</taxon>
    </lineage>
</organism>
<dbReference type="OrthoDB" id="406634at2759"/>
<reference evidence="3" key="1">
    <citation type="submission" date="2019-08" db="EMBL/GenBank/DDBJ databases">
        <title>The genome of the North American firefly Photinus pyralis.</title>
        <authorList>
            <consortium name="Photinus pyralis genome working group"/>
            <person name="Fallon T.R."/>
            <person name="Sander Lower S.E."/>
            <person name="Weng J.-K."/>
        </authorList>
    </citation>
    <scope>NUCLEOTIDE SEQUENCE</scope>
    <source>
        <strain evidence="3">TRF0915ILg1</strain>
        <tissue evidence="3">Whole body</tissue>
    </source>
</reference>
<evidence type="ECO:0000313" key="3">
    <source>
        <dbReference type="EMBL" id="KAF2887643.1"/>
    </source>
</evidence>
<protein>
    <recommendedName>
        <fullName evidence="2">TauD/TfdA-like domain-containing protein</fullName>
    </recommendedName>
</protein>
<sequence length="102" mass="11600">EEFHVVAKPATSSTAYLSSLLQLHTDSSHYEYPPGVTVLHCIEQTKNRGGENLLTDAFYVAEKSRKENKKLFNILSTIDVNWLDMGEEDGLQYHKICRSPMI</sequence>
<dbReference type="InterPro" id="IPR050411">
    <property type="entry name" value="AlphaKG_dependent_hydroxylases"/>
</dbReference>
<dbReference type="Pfam" id="PF02668">
    <property type="entry name" value="TauD"/>
    <property type="match status" value="1"/>
</dbReference>
<feature type="non-terminal residue" evidence="3">
    <location>
        <position position="102"/>
    </location>
</feature>
<proteinExistence type="predicted"/>
<dbReference type="AlphaFoldDB" id="A0A8K0CNE9"/>